<dbReference type="RefSeq" id="WP_173711712.1">
    <property type="nucleotide sequence ID" value="NZ_JABSWW010000001.1"/>
</dbReference>
<evidence type="ECO:0000313" key="2">
    <source>
        <dbReference type="EMBL" id="NRT90890.1"/>
    </source>
</evidence>
<dbReference type="InterPro" id="IPR035901">
    <property type="entry name" value="GIY-YIG_endonuc_sf"/>
</dbReference>
<organism evidence="2 3">
    <name type="scientific">Clostridium beijerinckii</name>
    <name type="common">Clostridium MP</name>
    <dbReference type="NCBI Taxonomy" id="1520"/>
    <lineage>
        <taxon>Bacteria</taxon>
        <taxon>Bacillati</taxon>
        <taxon>Bacillota</taxon>
        <taxon>Clostridia</taxon>
        <taxon>Eubacteriales</taxon>
        <taxon>Clostridiaceae</taxon>
        <taxon>Clostridium</taxon>
    </lineage>
</organism>
<reference evidence="2" key="1">
    <citation type="submission" date="2020-05" db="EMBL/GenBank/DDBJ databases">
        <authorList>
            <person name="Brown S."/>
            <person name="Huntemann M."/>
            <person name="Clum A."/>
            <person name="Spunde A."/>
            <person name="Palaniappan K."/>
            <person name="Ritter S."/>
            <person name="Mikhailova N."/>
            <person name="Chen I.-M."/>
            <person name="Stamatis D."/>
            <person name="Reddy T."/>
            <person name="O'Malley R."/>
            <person name="Daum C."/>
            <person name="Shapiro N."/>
            <person name="Ivanova N."/>
            <person name="Kyrpides N."/>
            <person name="Woyke T."/>
        </authorList>
    </citation>
    <scope>NUCLEOTIDE SEQUENCE</scope>
    <source>
        <strain evidence="2">DJ080</strain>
    </source>
</reference>
<proteinExistence type="predicted"/>
<evidence type="ECO:0000313" key="3">
    <source>
        <dbReference type="Proteomes" id="UP001193748"/>
    </source>
</evidence>
<feature type="domain" description="GIY-YIG" evidence="1">
    <location>
        <begin position="119"/>
        <end position="142"/>
    </location>
</feature>
<gene>
    <name evidence="2" type="ORF">B0H41_004569</name>
</gene>
<dbReference type="Pfam" id="PF01541">
    <property type="entry name" value="GIY-YIG"/>
    <property type="match status" value="1"/>
</dbReference>
<sequence length="221" mass="26108">MPNHFELKVLEGKLGLKLTREKYARINNKSSFQGTMIGCDYVNEKMRIYTDEWCKNHFEECMKNYDLNMEYFSLLDNNEFNLEIDKFLKQNEGFVEVSDLNLYHMKPGYYLMVLDEYCQVYIGTTNDIKKRIRQHWSGNKHFDRLLLPMGAVDSSILSIDSFRAFDTTRIFAYITEKIFDNEDKFINEFSSKFVCNRLSGGKFKGIGLLSSIMMMKSRKLK</sequence>
<dbReference type="AlphaFoldDB" id="A0AAX0B688"/>
<comment type="caution">
    <text evidence="2">The sequence shown here is derived from an EMBL/GenBank/DDBJ whole genome shotgun (WGS) entry which is preliminary data.</text>
</comment>
<dbReference type="SUPFAM" id="SSF82771">
    <property type="entry name" value="GIY-YIG endonuclease"/>
    <property type="match status" value="1"/>
</dbReference>
<dbReference type="EMBL" id="JABSWW010000001">
    <property type="protein sequence ID" value="NRT90890.1"/>
    <property type="molecule type" value="Genomic_DNA"/>
</dbReference>
<protein>
    <recommendedName>
        <fullName evidence="1">GIY-YIG domain-containing protein</fullName>
    </recommendedName>
</protein>
<dbReference type="InterPro" id="IPR000305">
    <property type="entry name" value="GIY-YIG_endonuc"/>
</dbReference>
<reference evidence="2" key="2">
    <citation type="journal article" date="2022" name="Nat. Biotechnol.">
        <title>Carbon-negative production of acetone and isopropanol by gas fermentation at industrial pilot scale.</title>
        <authorList>
            <person name="Liew F.E."/>
            <person name="Nogle R."/>
            <person name="Abdalla T."/>
            <person name="Rasor B.J."/>
            <person name="Canter C."/>
            <person name="Jensen R.O."/>
            <person name="Wang L."/>
            <person name="Strutz J."/>
            <person name="Chirania P."/>
            <person name="De Tissera S."/>
            <person name="Mueller A.P."/>
            <person name="Ruan Z."/>
            <person name="Gao A."/>
            <person name="Tran L."/>
            <person name="Engle N.L."/>
            <person name="Bromley J.C."/>
            <person name="Daniell J."/>
            <person name="Conrado R."/>
            <person name="Tschaplinski T.J."/>
            <person name="Giannone R.J."/>
            <person name="Hettich R.L."/>
            <person name="Karim A.S."/>
            <person name="Simpson S.D."/>
            <person name="Brown S.D."/>
            <person name="Leang C."/>
            <person name="Jewett M.C."/>
            <person name="Kopke M."/>
        </authorList>
    </citation>
    <scope>NUCLEOTIDE SEQUENCE</scope>
    <source>
        <strain evidence="2">DJ080</strain>
    </source>
</reference>
<evidence type="ECO:0000259" key="1">
    <source>
        <dbReference type="Pfam" id="PF01541"/>
    </source>
</evidence>
<dbReference type="Proteomes" id="UP001193748">
    <property type="component" value="Unassembled WGS sequence"/>
</dbReference>
<accession>A0AAX0B688</accession>
<name>A0AAX0B688_CLOBE</name>